<feature type="region of interest" description="Disordered" evidence="3">
    <location>
        <begin position="182"/>
        <end position="209"/>
    </location>
</feature>
<keyword evidence="5" id="KW-0614">Plasmid</keyword>
<evidence type="ECO:0000256" key="3">
    <source>
        <dbReference type="SAM" id="MobiDB-lite"/>
    </source>
</evidence>
<sequence length="209" mass="22472">MATPCSADLLVVKGGFTRSSNWTFHDERDGAVTDAIAPIPTSSARPAILTAIQATATRHQNNRALASVGLTARDWQILFQAMIETESAYNPAAQSPVGAYGLGQLMPATARDLGVDRTDVSQNLDGAARYLLAQLASFRDIDLALAAYNAGPHRVVEYQGVPPFTETRTYIARVNRIRARLSTSPNRNASPRVAQDAPSDRPALVLTLN</sequence>
<dbReference type="CDD" id="cd00254">
    <property type="entry name" value="LT-like"/>
    <property type="match status" value="1"/>
</dbReference>
<gene>
    <name evidence="5" type="ORF">PhaeoP88_04236</name>
</gene>
<dbReference type="AlphaFoldDB" id="A0A2I7KG18"/>
<dbReference type="PANTHER" id="PTHR37423">
    <property type="entry name" value="SOLUBLE LYTIC MUREIN TRANSGLYCOSYLASE-RELATED"/>
    <property type="match status" value="1"/>
</dbReference>
<accession>A0A2I7KG18</accession>
<evidence type="ECO:0000256" key="1">
    <source>
        <dbReference type="ARBA" id="ARBA00007734"/>
    </source>
</evidence>
<evidence type="ECO:0000259" key="4">
    <source>
        <dbReference type="Pfam" id="PF01464"/>
    </source>
</evidence>
<feature type="domain" description="Transglycosylase SLT" evidence="4">
    <location>
        <begin position="75"/>
        <end position="162"/>
    </location>
</feature>
<dbReference type="InterPro" id="IPR008258">
    <property type="entry name" value="Transglycosylase_SLT_dom_1"/>
</dbReference>
<dbReference type="Gene3D" id="1.10.530.10">
    <property type="match status" value="1"/>
</dbReference>
<reference evidence="5 6" key="2">
    <citation type="journal article" date="2017" name="Genome Biol. Evol.">
        <title>Trajectories and Drivers of Genome Evolution in Surface-Associated Marine Phaeobacter.</title>
        <authorList>
            <person name="Freese H.M."/>
            <person name="Sikorski J."/>
            <person name="Bunk B."/>
            <person name="Scheuner C."/>
            <person name="Meier-Kolthoff J.P."/>
            <person name="Sproer C."/>
            <person name="Gram L."/>
            <person name="Overmann J."/>
        </authorList>
    </citation>
    <scope>NUCLEOTIDE SEQUENCE [LARGE SCALE GENOMIC DNA]</scope>
    <source>
        <strain evidence="5 6">P88</strain>
        <plasmid evidence="6">pp88_c</plasmid>
    </source>
</reference>
<dbReference type="PANTHER" id="PTHR37423:SF2">
    <property type="entry name" value="MEMBRANE-BOUND LYTIC MUREIN TRANSGLYCOSYLASE C"/>
    <property type="match status" value="1"/>
</dbReference>
<protein>
    <submittedName>
        <fullName evidence="5">Lytic transglycosylase-like protein</fullName>
    </submittedName>
</protein>
<dbReference type="InterPro" id="IPR023346">
    <property type="entry name" value="Lysozyme-like_dom_sf"/>
</dbReference>
<evidence type="ECO:0000313" key="6">
    <source>
        <dbReference type="Proteomes" id="UP000236447"/>
    </source>
</evidence>
<dbReference type="Proteomes" id="UP000236447">
    <property type="component" value="Plasmid pP88_c"/>
</dbReference>
<comment type="similarity">
    <text evidence="2">Belongs to the virb1 family.</text>
</comment>
<dbReference type="SUPFAM" id="SSF53955">
    <property type="entry name" value="Lysozyme-like"/>
    <property type="match status" value="1"/>
</dbReference>
<name>A0A2I7KG18_9RHOB</name>
<evidence type="ECO:0000313" key="5">
    <source>
        <dbReference type="EMBL" id="AUR01548.1"/>
    </source>
</evidence>
<comment type="similarity">
    <text evidence="1">Belongs to the transglycosylase Slt family.</text>
</comment>
<evidence type="ECO:0000256" key="2">
    <source>
        <dbReference type="ARBA" id="ARBA00009387"/>
    </source>
</evidence>
<geneLocation type="plasmid" evidence="6">
    <name>pp88_c</name>
</geneLocation>
<reference evidence="5 6" key="1">
    <citation type="journal article" date="2017" name="Front. Microbiol.">
        <title>Phaeobacter piscinae sp. nov., a species of the Roseobacter group and potential aquaculture probiont.</title>
        <authorList>
            <person name="Sonnenschein E.C."/>
            <person name="Phippen C.B.W."/>
            <person name="Nielsen K.F."/>
            <person name="Mateiu R.V."/>
            <person name="Melchiorsen J."/>
            <person name="Gram L."/>
            <person name="Overmann J."/>
            <person name="Freese H.M."/>
        </authorList>
    </citation>
    <scope>NUCLEOTIDE SEQUENCE [LARGE SCALE GENOMIC DNA]</scope>
    <source>
        <strain evidence="5 6">P88</strain>
        <plasmid evidence="6">pp88_c</plasmid>
    </source>
</reference>
<dbReference type="Pfam" id="PF01464">
    <property type="entry name" value="SLT"/>
    <property type="match status" value="1"/>
</dbReference>
<dbReference type="EMBL" id="CP010728">
    <property type="protein sequence ID" value="AUR01548.1"/>
    <property type="molecule type" value="Genomic_DNA"/>
</dbReference>
<organism evidence="5 6">
    <name type="scientific">Phaeobacter inhibens</name>
    <dbReference type="NCBI Taxonomy" id="221822"/>
    <lineage>
        <taxon>Bacteria</taxon>
        <taxon>Pseudomonadati</taxon>
        <taxon>Pseudomonadota</taxon>
        <taxon>Alphaproteobacteria</taxon>
        <taxon>Rhodobacterales</taxon>
        <taxon>Roseobacteraceae</taxon>
        <taxon>Phaeobacter</taxon>
    </lineage>
</organism>
<proteinExistence type="inferred from homology"/>